<evidence type="ECO:0000259" key="7">
    <source>
        <dbReference type="PROSITE" id="PS50850"/>
    </source>
</evidence>
<feature type="transmembrane region" description="Helical" evidence="6">
    <location>
        <begin position="405"/>
        <end position="425"/>
    </location>
</feature>
<feature type="transmembrane region" description="Helical" evidence="6">
    <location>
        <begin position="296"/>
        <end position="318"/>
    </location>
</feature>
<dbReference type="PANTHER" id="PTHR11328">
    <property type="entry name" value="MAJOR FACILITATOR SUPERFAMILY DOMAIN-CONTAINING PROTEIN"/>
    <property type="match status" value="1"/>
</dbReference>
<reference evidence="9" key="1">
    <citation type="journal article" date="2019" name="Int. J. Syst. Evol. Microbiol.">
        <title>The Global Catalogue of Microorganisms (GCM) 10K type strain sequencing project: providing services to taxonomists for standard genome sequencing and annotation.</title>
        <authorList>
            <consortium name="The Broad Institute Genomics Platform"/>
            <consortium name="The Broad Institute Genome Sequencing Center for Infectious Disease"/>
            <person name="Wu L."/>
            <person name="Ma J."/>
        </authorList>
    </citation>
    <scope>NUCLEOTIDE SEQUENCE [LARGE SCALE GENOMIC DNA]</scope>
    <source>
        <strain evidence="9">CCUG 67170</strain>
    </source>
</reference>
<dbReference type="Proteomes" id="UP001595807">
    <property type="component" value="Unassembled WGS sequence"/>
</dbReference>
<dbReference type="PANTHER" id="PTHR11328:SF24">
    <property type="entry name" value="MAJOR FACILITATOR SUPERFAMILY (MFS) PROFILE DOMAIN-CONTAINING PROTEIN"/>
    <property type="match status" value="1"/>
</dbReference>
<feature type="transmembrane region" description="Helical" evidence="6">
    <location>
        <begin position="349"/>
        <end position="372"/>
    </location>
</feature>
<evidence type="ECO:0000313" key="9">
    <source>
        <dbReference type="Proteomes" id="UP001595807"/>
    </source>
</evidence>
<evidence type="ECO:0000256" key="4">
    <source>
        <dbReference type="ARBA" id="ARBA00022989"/>
    </source>
</evidence>
<protein>
    <submittedName>
        <fullName evidence="8">MFS transporter</fullName>
    </submittedName>
</protein>
<accession>A0ABV8CVT7</accession>
<dbReference type="SUPFAM" id="SSF103473">
    <property type="entry name" value="MFS general substrate transporter"/>
    <property type="match status" value="1"/>
</dbReference>
<feature type="transmembrane region" description="Helical" evidence="6">
    <location>
        <begin position="175"/>
        <end position="193"/>
    </location>
</feature>
<feature type="transmembrane region" description="Helical" evidence="6">
    <location>
        <begin position="52"/>
        <end position="75"/>
    </location>
</feature>
<dbReference type="Gene3D" id="1.20.1250.20">
    <property type="entry name" value="MFS general substrate transporter like domains"/>
    <property type="match status" value="2"/>
</dbReference>
<dbReference type="RefSeq" id="WP_380426500.1">
    <property type="nucleotide sequence ID" value="NZ_JBHRZV010000049.1"/>
</dbReference>
<feature type="transmembrane region" description="Helical" evidence="6">
    <location>
        <begin position="205"/>
        <end position="223"/>
    </location>
</feature>
<comment type="caution">
    <text evidence="8">The sequence shown here is derived from an EMBL/GenBank/DDBJ whole genome shotgun (WGS) entry which is preliminary data.</text>
</comment>
<name>A0ABV8CVT7_9STRE</name>
<evidence type="ECO:0000256" key="6">
    <source>
        <dbReference type="SAM" id="Phobius"/>
    </source>
</evidence>
<dbReference type="Pfam" id="PF13347">
    <property type="entry name" value="MFS_2"/>
    <property type="match status" value="1"/>
</dbReference>
<keyword evidence="2" id="KW-0813">Transport</keyword>
<evidence type="ECO:0000256" key="2">
    <source>
        <dbReference type="ARBA" id="ARBA00022448"/>
    </source>
</evidence>
<evidence type="ECO:0000256" key="5">
    <source>
        <dbReference type="ARBA" id="ARBA00023136"/>
    </source>
</evidence>
<dbReference type="CDD" id="cd17332">
    <property type="entry name" value="MFS_MelB_like"/>
    <property type="match status" value="1"/>
</dbReference>
<dbReference type="InterPro" id="IPR036259">
    <property type="entry name" value="MFS_trans_sf"/>
</dbReference>
<dbReference type="InterPro" id="IPR039672">
    <property type="entry name" value="MFS_2"/>
</dbReference>
<dbReference type="NCBIfam" id="TIGR00792">
    <property type="entry name" value="gph"/>
    <property type="match status" value="1"/>
</dbReference>
<keyword evidence="3 6" id="KW-0812">Transmembrane</keyword>
<feature type="transmembrane region" description="Helical" evidence="6">
    <location>
        <begin position="108"/>
        <end position="125"/>
    </location>
</feature>
<dbReference type="InterPro" id="IPR020846">
    <property type="entry name" value="MFS_dom"/>
</dbReference>
<keyword evidence="9" id="KW-1185">Reference proteome</keyword>
<comment type="subcellular location">
    <subcellularLocation>
        <location evidence="1">Cell membrane</location>
        <topology evidence="1">Multi-pass membrane protein</topology>
    </subcellularLocation>
</comment>
<keyword evidence="5 6" id="KW-0472">Membrane</keyword>
<dbReference type="PROSITE" id="PS50850">
    <property type="entry name" value="MFS"/>
    <property type="match status" value="1"/>
</dbReference>
<feature type="domain" description="Major facilitator superfamily (MFS) profile" evidence="7">
    <location>
        <begin position="31"/>
        <end position="460"/>
    </location>
</feature>
<evidence type="ECO:0000256" key="1">
    <source>
        <dbReference type="ARBA" id="ARBA00004651"/>
    </source>
</evidence>
<feature type="transmembrane region" description="Helical" evidence="6">
    <location>
        <begin position="260"/>
        <end position="284"/>
    </location>
</feature>
<organism evidence="8 9">
    <name type="scientific">Streptococcus caprae</name>
    <dbReference type="NCBI Taxonomy" id="1640501"/>
    <lineage>
        <taxon>Bacteria</taxon>
        <taxon>Bacillati</taxon>
        <taxon>Bacillota</taxon>
        <taxon>Bacilli</taxon>
        <taxon>Lactobacillales</taxon>
        <taxon>Streptococcaceae</taxon>
        <taxon>Streptococcus</taxon>
    </lineage>
</organism>
<sequence length="479" mass="51512">MNINKTLTDIYRYLERNYMSQQNATKVPLSEKITFGFGNLAANLMITTANGFITYFYTDVIGLTMTVVGSILLFARVFDGVSDLIMGAVVDRTSTATGKARPWIKRMILPYALALILLFTSPSFLPESMKAIYAFATYVISLAGVYTMTMVPYNTLLGTTSSDSKERGYLSTSRTIFGFAGAFLVNGAVLQIVNFFGEVTSASSWTKMAAVFALFSVILLFILHQNSKERVLENSEALSADQAQKVSTADNIKALFQNKYWIILILTMLISFISSGLGGINIYYAQYVLGDVSKVALLGMLSFAPILVGSLVVPFLMAKLSKRSVMILGNIIMLIGTILLALFPTDFTLVIVGLVIRGLGIAPGAVAGFAMLGDVADYGEWKTGIRSDGLIFSAATFGEKVGSGLGGLILGLVMAAGGYVAGAATQSAATLFAIKAVFAYIPILLAVISIILLFFYDLDKKLPQIVKDIQARAKGGNEN</sequence>
<dbReference type="EMBL" id="JBHRZV010000049">
    <property type="protein sequence ID" value="MFC3928182.1"/>
    <property type="molecule type" value="Genomic_DNA"/>
</dbReference>
<gene>
    <name evidence="8" type="ORF">ACFORF_06320</name>
</gene>
<dbReference type="InterPro" id="IPR001927">
    <property type="entry name" value="Na/Gal_symport"/>
</dbReference>
<feature type="transmembrane region" description="Helical" evidence="6">
    <location>
        <begin position="437"/>
        <end position="456"/>
    </location>
</feature>
<proteinExistence type="predicted"/>
<keyword evidence="4 6" id="KW-1133">Transmembrane helix</keyword>
<evidence type="ECO:0000313" key="8">
    <source>
        <dbReference type="EMBL" id="MFC3928182.1"/>
    </source>
</evidence>
<evidence type="ECO:0000256" key="3">
    <source>
        <dbReference type="ARBA" id="ARBA00022692"/>
    </source>
</evidence>
<feature type="transmembrane region" description="Helical" evidence="6">
    <location>
        <begin position="131"/>
        <end position="154"/>
    </location>
</feature>
<feature type="transmembrane region" description="Helical" evidence="6">
    <location>
        <begin position="325"/>
        <end position="343"/>
    </location>
</feature>